<dbReference type="SUPFAM" id="SSF53041">
    <property type="entry name" value="Resolvase-like"/>
    <property type="match status" value="1"/>
</dbReference>
<dbReference type="CDD" id="cd00338">
    <property type="entry name" value="Ser_Recombinase"/>
    <property type="match status" value="1"/>
</dbReference>
<dbReference type="Pfam" id="PF00239">
    <property type="entry name" value="Resolvase"/>
    <property type="match status" value="1"/>
</dbReference>
<dbReference type="PANTHER" id="PTHR30461:SF2">
    <property type="entry name" value="SERINE RECOMBINASE PINE-RELATED"/>
    <property type="match status" value="1"/>
</dbReference>
<proteinExistence type="predicted"/>
<dbReference type="InterPro" id="IPR006119">
    <property type="entry name" value="Resolv_N"/>
</dbReference>
<keyword evidence="2" id="KW-0233">DNA recombination</keyword>
<dbReference type="RefSeq" id="WP_248666292.1">
    <property type="nucleotide sequence ID" value="NZ_JALPRX010000026.1"/>
</dbReference>
<keyword evidence="5" id="KW-1185">Reference proteome</keyword>
<dbReference type="AlphaFoldDB" id="A0A9X2BTC9"/>
<comment type="caution">
    <text evidence="4">The sequence shown here is derived from an EMBL/GenBank/DDBJ whole genome shotgun (WGS) entry which is preliminary data.</text>
</comment>
<gene>
    <name evidence="4" type="ORF">M0638_07230</name>
</gene>
<evidence type="ECO:0000313" key="5">
    <source>
        <dbReference type="Proteomes" id="UP001139516"/>
    </source>
</evidence>
<dbReference type="InterPro" id="IPR036162">
    <property type="entry name" value="Resolvase-like_N_sf"/>
</dbReference>
<dbReference type="GO" id="GO:0000150">
    <property type="term" value="F:DNA strand exchange activity"/>
    <property type="evidence" value="ECO:0007669"/>
    <property type="project" value="InterPro"/>
</dbReference>
<dbReference type="EMBL" id="JALPRX010000026">
    <property type="protein sequence ID" value="MCK8784167.1"/>
    <property type="molecule type" value="Genomic_DNA"/>
</dbReference>
<accession>A0A9X2BTC9</accession>
<dbReference type="PROSITE" id="PS51736">
    <property type="entry name" value="RECOMBINASES_3"/>
    <property type="match status" value="1"/>
</dbReference>
<name>A0A9X2BTC9_9PROT</name>
<sequence>MASISKALGEEKTEQDRRALAYLRTSSATNVAGDSAPRQRQAIAEYVARTGLELVAEFHDAAVSGADPLDQREGFARLLAAAREQGIGTVLVENASRFARDLIVQETGHAMLRREGLALIAVDDPDAFTADTPTARLVRQVLGAVAEFEKAALVSKLKGARDRASTAAGHRVEGRKGYADTAPELVREARRLARKSPKTGKARSLREIARELAALGYRTASGAEFSASQVQRLLGQ</sequence>
<evidence type="ECO:0000256" key="2">
    <source>
        <dbReference type="ARBA" id="ARBA00023172"/>
    </source>
</evidence>
<evidence type="ECO:0000256" key="1">
    <source>
        <dbReference type="ARBA" id="ARBA00023125"/>
    </source>
</evidence>
<reference evidence="4" key="1">
    <citation type="submission" date="2022-04" db="EMBL/GenBank/DDBJ databases">
        <title>Roseomonas acroporae sp. nov., isolated from coral Acropora digitifera.</title>
        <authorList>
            <person name="Sun H."/>
        </authorList>
    </citation>
    <scope>NUCLEOTIDE SEQUENCE</scope>
    <source>
        <strain evidence="4">NAR14</strain>
    </source>
</reference>
<dbReference type="Gene3D" id="3.40.50.1390">
    <property type="entry name" value="Resolvase, N-terminal catalytic domain"/>
    <property type="match status" value="1"/>
</dbReference>
<dbReference type="InterPro" id="IPR050639">
    <property type="entry name" value="SSR_resolvase"/>
</dbReference>
<protein>
    <submittedName>
        <fullName evidence="4">Recombinase family protein</fullName>
    </submittedName>
</protein>
<evidence type="ECO:0000313" key="4">
    <source>
        <dbReference type="EMBL" id="MCK8784167.1"/>
    </source>
</evidence>
<dbReference type="SMART" id="SM00857">
    <property type="entry name" value="Resolvase"/>
    <property type="match status" value="1"/>
</dbReference>
<dbReference type="GO" id="GO:0003677">
    <property type="term" value="F:DNA binding"/>
    <property type="evidence" value="ECO:0007669"/>
    <property type="project" value="UniProtKB-KW"/>
</dbReference>
<dbReference type="Proteomes" id="UP001139516">
    <property type="component" value="Unassembled WGS sequence"/>
</dbReference>
<evidence type="ECO:0000259" key="3">
    <source>
        <dbReference type="PROSITE" id="PS51736"/>
    </source>
</evidence>
<feature type="domain" description="Resolvase/invertase-type recombinase catalytic" evidence="3">
    <location>
        <begin position="18"/>
        <end position="168"/>
    </location>
</feature>
<dbReference type="PANTHER" id="PTHR30461">
    <property type="entry name" value="DNA-INVERTASE FROM LAMBDOID PROPHAGE"/>
    <property type="match status" value="1"/>
</dbReference>
<keyword evidence="1" id="KW-0238">DNA-binding</keyword>
<organism evidence="4 5">
    <name type="scientific">Roseomonas acroporae</name>
    <dbReference type="NCBI Taxonomy" id="2937791"/>
    <lineage>
        <taxon>Bacteria</taxon>
        <taxon>Pseudomonadati</taxon>
        <taxon>Pseudomonadota</taxon>
        <taxon>Alphaproteobacteria</taxon>
        <taxon>Acetobacterales</taxon>
        <taxon>Roseomonadaceae</taxon>
        <taxon>Roseomonas</taxon>
    </lineage>
</organism>